<feature type="transmembrane region" description="Helical" evidence="7">
    <location>
        <begin position="108"/>
        <end position="137"/>
    </location>
</feature>
<dbReference type="GO" id="GO:0005886">
    <property type="term" value="C:plasma membrane"/>
    <property type="evidence" value="ECO:0007669"/>
    <property type="project" value="UniProtKB-SubCell"/>
</dbReference>
<comment type="similarity">
    <text evidence="2">Belongs to the NrfD family.</text>
</comment>
<comment type="caution">
    <text evidence="8">The sequence shown here is derived from an EMBL/GenBank/DDBJ whole genome shotgun (WGS) entry which is preliminary data.</text>
</comment>
<evidence type="ECO:0000313" key="9">
    <source>
        <dbReference type="Proteomes" id="UP000309215"/>
    </source>
</evidence>
<feature type="transmembrane region" description="Helical" evidence="7">
    <location>
        <begin position="254"/>
        <end position="274"/>
    </location>
</feature>
<evidence type="ECO:0000256" key="4">
    <source>
        <dbReference type="ARBA" id="ARBA00022692"/>
    </source>
</evidence>
<dbReference type="Proteomes" id="UP000309215">
    <property type="component" value="Unassembled WGS sequence"/>
</dbReference>
<comment type="subcellular location">
    <subcellularLocation>
        <location evidence="1">Cell membrane</location>
        <topology evidence="1">Multi-pass membrane protein</topology>
    </subcellularLocation>
</comment>
<feature type="transmembrane region" description="Helical" evidence="7">
    <location>
        <begin position="76"/>
        <end position="96"/>
    </location>
</feature>
<feature type="transmembrane region" description="Helical" evidence="7">
    <location>
        <begin position="34"/>
        <end position="56"/>
    </location>
</feature>
<feature type="transmembrane region" description="Helical" evidence="7">
    <location>
        <begin position="335"/>
        <end position="353"/>
    </location>
</feature>
<keyword evidence="6 7" id="KW-0472">Membrane</keyword>
<gene>
    <name evidence="8" type="ORF">E8A74_12330</name>
</gene>
<keyword evidence="4 7" id="KW-0812">Transmembrane</keyword>
<evidence type="ECO:0000256" key="3">
    <source>
        <dbReference type="ARBA" id="ARBA00022475"/>
    </source>
</evidence>
<dbReference type="InterPro" id="IPR005614">
    <property type="entry name" value="NrfD-like"/>
</dbReference>
<evidence type="ECO:0000256" key="6">
    <source>
        <dbReference type="ARBA" id="ARBA00023136"/>
    </source>
</evidence>
<name>A0A4U1JF06_9BACT</name>
<feature type="transmembrane region" description="Helical" evidence="7">
    <location>
        <begin position="295"/>
        <end position="315"/>
    </location>
</feature>
<evidence type="ECO:0000256" key="7">
    <source>
        <dbReference type="SAM" id="Phobius"/>
    </source>
</evidence>
<keyword evidence="5 7" id="KW-1133">Transmembrane helix</keyword>
<evidence type="ECO:0000313" key="8">
    <source>
        <dbReference type="EMBL" id="TKD09505.1"/>
    </source>
</evidence>
<feature type="transmembrane region" description="Helical" evidence="7">
    <location>
        <begin position="214"/>
        <end position="234"/>
    </location>
</feature>
<keyword evidence="3" id="KW-1003">Cell membrane</keyword>
<feature type="transmembrane region" description="Helical" evidence="7">
    <location>
        <begin position="157"/>
        <end position="182"/>
    </location>
</feature>
<evidence type="ECO:0000256" key="1">
    <source>
        <dbReference type="ARBA" id="ARBA00004651"/>
    </source>
</evidence>
<sequence length="449" mass="51129">MATEPVFIGRPTDAELSDQLLSTAWRPWRRLGKIGFLVAILGTLSLFTGITLTVMYGIGMWGNNIPVGWGFGIINFVWWVGIGHAGTFISAVLLLFEQKWRTSINRFAEAMTLFAVLQAAMFPVLHLGRPWFAYWIFPYPSTMAVWPQFKSALPWDAAAISTYFTVSLVFWYTGLIPDLAAARDRAPTRAKRFLYGIFALGFTGASSSYRHYRVVYGLLAGISTPLVLSVHSIVSSDFAITLVPGWHSTIFPPFFVAGAIFSGFAMVLTLVIPVRSLFRLENVITKRHLDNLAKMVLVTCWVVTYSYILEFFIAWYSGDEYEIYQFFEARPFGPWAWIFWMMIICNAVVPQIFWSKKARTNLGVLWAVSLLVNVGMWAERFVIIVMGLQRDYLPSAWDVFVPTYVDWAIFLGTMGFFLLLFLLFLRFVPFVPLAEVKELKHELSHEEGH</sequence>
<accession>A0A4U1JF06</accession>
<keyword evidence="9" id="KW-1185">Reference proteome</keyword>
<feature type="transmembrane region" description="Helical" evidence="7">
    <location>
        <begin position="407"/>
        <end position="428"/>
    </location>
</feature>
<dbReference type="EMBL" id="SSMQ01000010">
    <property type="protein sequence ID" value="TKD09505.1"/>
    <property type="molecule type" value="Genomic_DNA"/>
</dbReference>
<evidence type="ECO:0000256" key="5">
    <source>
        <dbReference type="ARBA" id="ARBA00022989"/>
    </source>
</evidence>
<dbReference type="PANTHER" id="PTHR43044:SF2">
    <property type="entry name" value="POLYSULPHIDE REDUCTASE NRFD"/>
    <property type="match status" value="1"/>
</dbReference>
<dbReference type="RefSeq" id="WP_136929178.1">
    <property type="nucleotide sequence ID" value="NZ_SSMQ01000010.1"/>
</dbReference>
<feature type="transmembrane region" description="Helical" evidence="7">
    <location>
        <begin position="365"/>
        <end position="387"/>
    </location>
</feature>
<reference evidence="8 9" key="1">
    <citation type="submission" date="2019-04" db="EMBL/GenBank/DDBJ databases">
        <authorList>
            <person name="Li Y."/>
            <person name="Wang J."/>
        </authorList>
    </citation>
    <scope>NUCLEOTIDE SEQUENCE [LARGE SCALE GENOMIC DNA]</scope>
    <source>
        <strain evidence="8 9">DSM 14668</strain>
    </source>
</reference>
<dbReference type="OrthoDB" id="9806499at2"/>
<protein>
    <submittedName>
        <fullName evidence="8">Hydrogenase</fullName>
    </submittedName>
</protein>
<proteinExistence type="inferred from homology"/>
<organism evidence="8 9">
    <name type="scientific">Polyangium fumosum</name>
    <dbReference type="NCBI Taxonomy" id="889272"/>
    <lineage>
        <taxon>Bacteria</taxon>
        <taxon>Pseudomonadati</taxon>
        <taxon>Myxococcota</taxon>
        <taxon>Polyangia</taxon>
        <taxon>Polyangiales</taxon>
        <taxon>Polyangiaceae</taxon>
        <taxon>Polyangium</taxon>
    </lineage>
</organism>
<dbReference type="PANTHER" id="PTHR43044">
    <property type="match status" value="1"/>
</dbReference>
<dbReference type="AlphaFoldDB" id="A0A4U1JF06"/>
<dbReference type="Pfam" id="PF03916">
    <property type="entry name" value="NrfD"/>
    <property type="match status" value="1"/>
</dbReference>
<evidence type="ECO:0000256" key="2">
    <source>
        <dbReference type="ARBA" id="ARBA00008929"/>
    </source>
</evidence>